<evidence type="ECO:0000259" key="7">
    <source>
        <dbReference type="SMART" id="SM00198"/>
    </source>
</evidence>
<reference evidence="8" key="1">
    <citation type="submission" date="2020-05" db="UniProtKB">
        <authorList>
            <consortium name="EnsemblMetazoa"/>
        </authorList>
    </citation>
    <scope>IDENTIFICATION</scope>
    <source>
        <strain evidence="8">USDA</strain>
    </source>
</reference>
<dbReference type="InterPro" id="IPR001283">
    <property type="entry name" value="CRISP-related"/>
</dbReference>
<feature type="domain" description="SCP" evidence="7">
    <location>
        <begin position="57"/>
        <end position="217"/>
    </location>
</feature>
<evidence type="ECO:0000256" key="4">
    <source>
        <dbReference type="ARBA" id="ARBA00022729"/>
    </source>
</evidence>
<dbReference type="InterPro" id="IPR002413">
    <property type="entry name" value="V5_allergen-like"/>
</dbReference>
<feature type="chain" id="PRO_5009326712" description="Venom allergen-1" evidence="6">
    <location>
        <begin position="20"/>
        <end position="256"/>
    </location>
</feature>
<proteinExistence type="inferred from homology"/>
<dbReference type="STRING" id="35570.A0A1I8PIE5"/>
<evidence type="ECO:0000256" key="6">
    <source>
        <dbReference type="SAM" id="SignalP"/>
    </source>
</evidence>
<comment type="subcellular location">
    <subcellularLocation>
        <location evidence="1">Secreted</location>
    </subcellularLocation>
</comment>
<dbReference type="Pfam" id="PF00188">
    <property type="entry name" value="CAP"/>
    <property type="match status" value="1"/>
</dbReference>
<evidence type="ECO:0000256" key="1">
    <source>
        <dbReference type="ARBA" id="ARBA00004613"/>
    </source>
</evidence>
<dbReference type="AlphaFoldDB" id="A0A1I8PIE5"/>
<dbReference type="Gene3D" id="3.40.33.10">
    <property type="entry name" value="CAP"/>
    <property type="match status" value="1"/>
</dbReference>
<dbReference type="SUPFAM" id="SSF55797">
    <property type="entry name" value="PR-1-like"/>
    <property type="match status" value="1"/>
</dbReference>
<organism evidence="8 9">
    <name type="scientific">Stomoxys calcitrans</name>
    <name type="common">Stable fly</name>
    <name type="synonym">Conops calcitrans</name>
    <dbReference type="NCBI Taxonomy" id="35570"/>
    <lineage>
        <taxon>Eukaryota</taxon>
        <taxon>Metazoa</taxon>
        <taxon>Ecdysozoa</taxon>
        <taxon>Arthropoda</taxon>
        <taxon>Hexapoda</taxon>
        <taxon>Insecta</taxon>
        <taxon>Pterygota</taxon>
        <taxon>Neoptera</taxon>
        <taxon>Endopterygota</taxon>
        <taxon>Diptera</taxon>
        <taxon>Brachycera</taxon>
        <taxon>Muscomorpha</taxon>
        <taxon>Muscoidea</taxon>
        <taxon>Muscidae</taxon>
        <taxon>Stomoxys</taxon>
    </lineage>
</organism>
<comment type="similarity">
    <text evidence="2">Belongs to the CRISP family.</text>
</comment>
<keyword evidence="4 6" id="KW-0732">Signal</keyword>
<keyword evidence="3" id="KW-0964">Secreted</keyword>
<dbReference type="InterPro" id="IPR014044">
    <property type="entry name" value="CAP_dom"/>
</dbReference>
<dbReference type="CDD" id="cd05380">
    <property type="entry name" value="CAP_euk"/>
    <property type="match status" value="1"/>
</dbReference>
<accession>A0A1I8PIE5</accession>
<dbReference type="Proteomes" id="UP000095300">
    <property type="component" value="Unassembled WGS sequence"/>
</dbReference>
<dbReference type="VEuPathDB" id="VectorBase:SCAU008330"/>
<dbReference type="EnsemblMetazoa" id="SCAU008330-RA">
    <property type="protein sequence ID" value="SCAU008330-PA"/>
    <property type="gene ID" value="SCAU008330"/>
</dbReference>
<dbReference type="OrthoDB" id="414826at2759"/>
<evidence type="ECO:0000313" key="8">
    <source>
        <dbReference type="EnsemblMetazoa" id="SCAU008330-PA"/>
    </source>
</evidence>
<dbReference type="PRINTS" id="PR00838">
    <property type="entry name" value="V5ALLERGEN"/>
</dbReference>
<dbReference type="PIRSF" id="PIRSF038921">
    <property type="entry name" value="P14a"/>
    <property type="match status" value="1"/>
</dbReference>
<evidence type="ECO:0000256" key="2">
    <source>
        <dbReference type="ARBA" id="ARBA00009923"/>
    </source>
</evidence>
<evidence type="ECO:0000256" key="3">
    <source>
        <dbReference type="ARBA" id="ARBA00022525"/>
    </source>
</evidence>
<dbReference type="GO" id="GO:0005576">
    <property type="term" value="C:extracellular region"/>
    <property type="evidence" value="ECO:0007669"/>
    <property type="project" value="UniProtKB-SubCell"/>
</dbReference>
<dbReference type="SMART" id="SM00198">
    <property type="entry name" value="SCP"/>
    <property type="match status" value="1"/>
</dbReference>
<dbReference type="InterPro" id="IPR035940">
    <property type="entry name" value="CAP_sf"/>
</dbReference>
<sequence length="256" mass="27981">MNTLIISIGLLALMGFTLADYCSPSLCNGAQHIACGHSGRFDSSCPSNAASVNMSPSLRDYIINYHNEKRNLVAGGGAPNLQPACRMATMQWDEELAYLAALNVRQCKMAHDKCRNTATFKYSGQNLAWRSYSGSPNYQELAKIGMDMWYDEVAHMNMDYINAYPQGYSGPAIGHFTVMMNGPNIRLGCAAATYADTGRDRQIFLIACNYARVNVATLPVYASCSSGGSECTTGRNPKYTNLCSTSEAYDVNNLFI</sequence>
<protein>
    <recommendedName>
        <fullName evidence="5">Venom allergen-1</fullName>
    </recommendedName>
</protein>
<keyword evidence="9" id="KW-1185">Reference proteome</keyword>
<dbReference type="FunFam" id="3.40.33.10:FF:000007">
    <property type="entry name" value="Venom allergen"/>
    <property type="match status" value="1"/>
</dbReference>
<dbReference type="KEGG" id="scac:106085682"/>
<gene>
    <name evidence="8" type="primary">106085682</name>
</gene>
<dbReference type="InterPro" id="IPR034763">
    <property type="entry name" value="P14a_insect"/>
</dbReference>
<name>A0A1I8PIE5_STOCA</name>
<evidence type="ECO:0000256" key="5">
    <source>
        <dbReference type="ARBA" id="ARBA00068306"/>
    </source>
</evidence>
<evidence type="ECO:0000313" key="9">
    <source>
        <dbReference type="Proteomes" id="UP000095300"/>
    </source>
</evidence>
<feature type="signal peptide" evidence="6">
    <location>
        <begin position="1"/>
        <end position="19"/>
    </location>
</feature>
<dbReference type="PANTHER" id="PTHR10334">
    <property type="entry name" value="CYSTEINE-RICH SECRETORY PROTEIN-RELATED"/>
    <property type="match status" value="1"/>
</dbReference>